<reference evidence="4 5" key="1">
    <citation type="submission" date="2017-09" db="EMBL/GenBank/DDBJ databases">
        <title>Depth-based differentiation of microbial function through sediment-hosted aquifers and enrichment of novel symbionts in the deep terrestrial subsurface.</title>
        <authorList>
            <person name="Probst A.J."/>
            <person name="Ladd B."/>
            <person name="Jarett J.K."/>
            <person name="Geller-Mcgrath D.E."/>
            <person name="Sieber C.M."/>
            <person name="Emerson J.B."/>
            <person name="Anantharaman K."/>
            <person name="Thomas B.C."/>
            <person name="Malmstrom R."/>
            <person name="Stieglmeier M."/>
            <person name="Klingl A."/>
            <person name="Woyke T."/>
            <person name="Ryan C.M."/>
            <person name="Banfield J.F."/>
        </authorList>
    </citation>
    <scope>NUCLEOTIDE SEQUENCE [LARGE SCALE GENOMIC DNA]</scope>
    <source>
        <strain evidence="4">CG23_combo_of_CG06-09_8_20_14_all_49_15</strain>
    </source>
</reference>
<keyword evidence="2" id="KW-0812">Transmembrane</keyword>
<comment type="caution">
    <text evidence="4">The sequence shown here is derived from an EMBL/GenBank/DDBJ whole genome shotgun (WGS) entry which is preliminary data.</text>
</comment>
<evidence type="ECO:0000259" key="3">
    <source>
        <dbReference type="PROSITE" id="PS50853"/>
    </source>
</evidence>
<dbReference type="SUPFAM" id="SSF49265">
    <property type="entry name" value="Fibronectin type III"/>
    <property type="match status" value="1"/>
</dbReference>
<proteinExistence type="predicted"/>
<dbReference type="InterPro" id="IPR036116">
    <property type="entry name" value="FN3_sf"/>
</dbReference>
<protein>
    <recommendedName>
        <fullName evidence="3">Fibronectin type-III domain-containing protein</fullName>
    </recommendedName>
</protein>
<dbReference type="Proteomes" id="UP000230729">
    <property type="component" value="Unassembled WGS sequence"/>
</dbReference>
<gene>
    <name evidence="4" type="ORF">COX22_00810</name>
</gene>
<evidence type="ECO:0000313" key="4">
    <source>
        <dbReference type="EMBL" id="PIP34097.1"/>
    </source>
</evidence>
<dbReference type="EMBL" id="PCSD01000016">
    <property type="protein sequence ID" value="PIP34097.1"/>
    <property type="molecule type" value="Genomic_DNA"/>
</dbReference>
<keyword evidence="2" id="KW-1133">Transmembrane helix</keyword>
<organism evidence="4 5">
    <name type="scientific">Candidatus Falkowbacteria bacterium CG23_combo_of_CG06-09_8_20_14_all_49_15</name>
    <dbReference type="NCBI Taxonomy" id="1974572"/>
    <lineage>
        <taxon>Bacteria</taxon>
        <taxon>Candidatus Falkowiibacteriota</taxon>
    </lineage>
</organism>
<dbReference type="PROSITE" id="PS50853">
    <property type="entry name" value="FN3"/>
    <property type="match status" value="1"/>
</dbReference>
<accession>A0A2G9ZLQ2</accession>
<dbReference type="Gene3D" id="2.60.40.10">
    <property type="entry name" value="Immunoglobulins"/>
    <property type="match status" value="1"/>
</dbReference>
<dbReference type="InterPro" id="IPR013783">
    <property type="entry name" value="Ig-like_fold"/>
</dbReference>
<feature type="transmembrane region" description="Helical" evidence="2">
    <location>
        <begin position="12"/>
        <end position="32"/>
    </location>
</feature>
<evidence type="ECO:0000313" key="5">
    <source>
        <dbReference type="Proteomes" id="UP000230729"/>
    </source>
</evidence>
<keyword evidence="2" id="KW-0472">Membrane</keyword>
<sequence length="466" mass="50092">MPNNNISFLRKIILPSLVLLIALALSTLLFYYPRGQEPAALSGAGDNLSGFAWSSNLGWISFNSSDCDEGNTGSLHRPPAACPSSGIAHDYGVKIDKETGNFSGYAWSSNMGWISFDRAQTGNPPGDPFNGGSGPIAHTELSGEYAGQISGWAKVLSMGEEGWIKLRSHDSDAGSIDYGVEFDPLNGELKGWAWNGNSGGITDTYGVGWISFNSSNQGAGGGVAYHVQSDLYMKVPVIESVEQAPDPDQCHQLVVDWDPYEGFGQSGFKVYMDSSYSDPIASPGPNTYLANISGLNPGVIYKFEVTAYNSTSETVYSLPKTGTTASVCQPAAPLLDQEVSTHGICPDQVQVVWEKAGVENADKFNIYRYKTDTETCPDRNDPGYLLIASGGCANVGSSACVGTNCQCTDDETKERQDLYCYLVQGIDTTEEPDYEGPKSEPVGPVQPCPPLPTWREVKVKKNNPNN</sequence>
<dbReference type="CDD" id="cd00063">
    <property type="entry name" value="FN3"/>
    <property type="match status" value="1"/>
</dbReference>
<feature type="region of interest" description="Disordered" evidence="1">
    <location>
        <begin position="430"/>
        <end position="466"/>
    </location>
</feature>
<dbReference type="InterPro" id="IPR003961">
    <property type="entry name" value="FN3_dom"/>
</dbReference>
<dbReference type="AlphaFoldDB" id="A0A2G9ZLQ2"/>
<evidence type="ECO:0000256" key="2">
    <source>
        <dbReference type="SAM" id="Phobius"/>
    </source>
</evidence>
<evidence type="ECO:0000256" key="1">
    <source>
        <dbReference type="SAM" id="MobiDB-lite"/>
    </source>
</evidence>
<feature type="domain" description="Fibronectin type-III" evidence="3">
    <location>
        <begin position="237"/>
        <end position="327"/>
    </location>
</feature>
<name>A0A2G9ZLQ2_9BACT</name>